<dbReference type="Proteomes" id="UP001165297">
    <property type="component" value="Unassembled WGS sequence"/>
</dbReference>
<organism evidence="1 2">
    <name type="scientific">Hymenobacter nitidus</name>
    <dbReference type="NCBI Taxonomy" id="2880929"/>
    <lineage>
        <taxon>Bacteria</taxon>
        <taxon>Pseudomonadati</taxon>
        <taxon>Bacteroidota</taxon>
        <taxon>Cytophagia</taxon>
        <taxon>Cytophagales</taxon>
        <taxon>Hymenobacteraceae</taxon>
        <taxon>Hymenobacter</taxon>
    </lineage>
</organism>
<dbReference type="RefSeq" id="WP_226187134.1">
    <property type="nucleotide sequence ID" value="NZ_JAJADQ010000007.1"/>
</dbReference>
<proteinExistence type="predicted"/>
<dbReference type="EMBL" id="JAJADQ010000007">
    <property type="protein sequence ID" value="MCB2378897.1"/>
    <property type="molecule type" value="Genomic_DNA"/>
</dbReference>
<evidence type="ECO:0008006" key="3">
    <source>
        <dbReference type="Google" id="ProtNLM"/>
    </source>
</evidence>
<accession>A0ABS8AGW4</accession>
<evidence type="ECO:0000313" key="2">
    <source>
        <dbReference type="Proteomes" id="UP001165297"/>
    </source>
</evidence>
<protein>
    <recommendedName>
        <fullName evidence="3">DUF1902 domain-containing protein</fullName>
    </recommendedName>
</protein>
<sequence length="124" mass="13862">MISVPGPFTRAKEAALIVVEDDHTELWFIVADIRKEFPEASKNELQELTKRIVEELMANHGVKILDVETEWPLPLDSQQGGRMVDELFSKIKDLPDMGNGFWLGIPDPAPAGRHIGSTADTLRI</sequence>
<keyword evidence="2" id="KW-1185">Reference proteome</keyword>
<evidence type="ECO:0000313" key="1">
    <source>
        <dbReference type="EMBL" id="MCB2378897.1"/>
    </source>
</evidence>
<name>A0ABS8AGW4_9BACT</name>
<comment type="caution">
    <text evidence="1">The sequence shown here is derived from an EMBL/GenBank/DDBJ whole genome shotgun (WGS) entry which is preliminary data.</text>
</comment>
<reference evidence="1" key="1">
    <citation type="submission" date="2021-10" db="EMBL/GenBank/DDBJ databases">
        <authorList>
            <person name="Dean J.D."/>
            <person name="Kim M.K."/>
            <person name="Newey C.N."/>
            <person name="Stoker T.S."/>
            <person name="Thompson D.W."/>
            <person name="Grose J.H."/>
        </authorList>
    </citation>
    <scope>NUCLEOTIDE SEQUENCE</scope>
    <source>
        <strain evidence="1">BT635</strain>
    </source>
</reference>
<gene>
    <name evidence="1" type="ORF">LGH70_14945</name>
</gene>